<gene>
    <name evidence="1" type="ORF">B0I36DRAFT_349765</name>
</gene>
<evidence type="ECO:0000313" key="1">
    <source>
        <dbReference type="EMBL" id="KAH7028765.1"/>
    </source>
</evidence>
<comment type="caution">
    <text evidence="1">The sequence shown here is derived from an EMBL/GenBank/DDBJ whole genome shotgun (WGS) entry which is preliminary data.</text>
</comment>
<name>A0A9P9BP75_9PEZI</name>
<dbReference type="RefSeq" id="XP_046011053.1">
    <property type="nucleotide sequence ID" value="XM_046156826.1"/>
</dbReference>
<sequence>MVTDAQTGIGSLVDKAASTPGSCGTLVCGFLIVPQANEVQFPLAHRYHAFLPGRSRLENSTAYGTLPALSFCFGWRAGRLLGADWVGVLYLSHRRLADGEGTHAEGGHNFLEVMSHIDDTEDILPYDGKPTTLNGVYHLDSLDHPDIYEAWKFLFAYAPTNFQLNRFFVNNAGTWHETVAQIRQVFELAHTDLKASGDLWKITSEEKILRDCIDETIKLRQSDMTINLAKDILKEDGWNNAVVKTVLEKWHYEATVPLYSIDFPTTVQQSAGVFTLDEVKAFGRAYGTRRTDSGPAKRHRQVLDQHRAHFSSVMDRLSGKC</sequence>
<accession>A0A9P9BP75</accession>
<dbReference type="EMBL" id="JAGTJQ010000006">
    <property type="protein sequence ID" value="KAH7028765.1"/>
    <property type="molecule type" value="Genomic_DNA"/>
</dbReference>
<keyword evidence="2" id="KW-1185">Reference proteome</keyword>
<organism evidence="1 2">
    <name type="scientific">Microdochium trichocladiopsis</name>
    <dbReference type="NCBI Taxonomy" id="1682393"/>
    <lineage>
        <taxon>Eukaryota</taxon>
        <taxon>Fungi</taxon>
        <taxon>Dikarya</taxon>
        <taxon>Ascomycota</taxon>
        <taxon>Pezizomycotina</taxon>
        <taxon>Sordariomycetes</taxon>
        <taxon>Xylariomycetidae</taxon>
        <taxon>Xylariales</taxon>
        <taxon>Microdochiaceae</taxon>
        <taxon>Microdochium</taxon>
    </lineage>
</organism>
<evidence type="ECO:0000313" key="2">
    <source>
        <dbReference type="Proteomes" id="UP000756346"/>
    </source>
</evidence>
<dbReference type="GeneID" id="70186372"/>
<reference evidence="1" key="1">
    <citation type="journal article" date="2021" name="Nat. Commun.">
        <title>Genetic determinants of endophytism in the Arabidopsis root mycobiome.</title>
        <authorList>
            <person name="Mesny F."/>
            <person name="Miyauchi S."/>
            <person name="Thiergart T."/>
            <person name="Pickel B."/>
            <person name="Atanasova L."/>
            <person name="Karlsson M."/>
            <person name="Huettel B."/>
            <person name="Barry K.W."/>
            <person name="Haridas S."/>
            <person name="Chen C."/>
            <person name="Bauer D."/>
            <person name="Andreopoulos W."/>
            <person name="Pangilinan J."/>
            <person name="LaButti K."/>
            <person name="Riley R."/>
            <person name="Lipzen A."/>
            <person name="Clum A."/>
            <person name="Drula E."/>
            <person name="Henrissat B."/>
            <person name="Kohler A."/>
            <person name="Grigoriev I.V."/>
            <person name="Martin F.M."/>
            <person name="Hacquard S."/>
        </authorList>
    </citation>
    <scope>NUCLEOTIDE SEQUENCE</scope>
    <source>
        <strain evidence="1">MPI-CAGE-CH-0230</strain>
    </source>
</reference>
<dbReference type="AlphaFoldDB" id="A0A9P9BP75"/>
<dbReference type="Proteomes" id="UP000756346">
    <property type="component" value="Unassembled WGS sequence"/>
</dbReference>
<proteinExistence type="predicted"/>
<protein>
    <submittedName>
        <fullName evidence="1">Uncharacterized protein</fullName>
    </submittedName>
</protein>